<dbReference type="EMBL" id="ANIY01004322">
    <property type="protein sequence ID" value="ETP30129.1"/>
    <property type="molecule type" value="Genomic_DNA"/>
</dbReference>
<accession>W2Y7G9</accession>
<reference evidence="1 2" key="1">
    <citation type="submission" date="2013-11" db="EMBL/GenBank/DDBJ databases">
        <title>The Genome Sequence of Phytophthora parasitica P10297.</title>
        <authorList>
            <consortium name="The Broad Institute Genomics Platform"/>
            <person name="Russ C."/>
            <person name="Tyler B."/>
            <person name="Panabieres F."/>
            <person name="Shan W."/>
            <person name="Tripathy S."/>
            <person name="Grunwald N."/>
            <person name="Machado M."/>
            <person name="Johnson C.S."/>
            <person name="Walker B."/>
            <person name="Young S.K."/>
            <person name="Zeng Q."/>
            <person name="Gargeya S."/>
            <person name="Fitzgerald M."/>
            <person name="Haas B."/>
            <person name="Abouelleil A."/>
            <person name="Allen A.W."/>
            <person name="Alvarado L."/>
            <person name="Arachchi H.M."/>
            <person name="Berlin A.M."/>
            <person name="Chapman S.B."/>
            <person name="Gainer-Dewar J."/>
            <person name="Goldberg J."/>
            <person name="Griggs A."/>
            <person name="Gujja S."/>
            <person name="Hansen M."/>
            <person name="Howarth C."/>
            <person name="Imamovic A."/>
            <person name="Ireland A."/>
            <person name="Larimer J."/>
            <person name="McCowan C."/>
            <person name="Murphy C."/>
            <person name="Pearson M."/>
            <person name="Poon T.W."/>
            <person name="Priest M."/>
            <person name="Roberts A."/>
            <person name="Saif S."/>
            <person name="Shea T."/>
            <person name="Sisk P."/>
            <person name="Sykes S."/>
            <person name="Wortman J."/>
            <person name="Nusbaum C."/>
            <person name="Birren B."/>
        </authorList>
    </citation>
    <scope>NUCLEOTIDE SEQUENCE [LARGE SCALE GENOMIC DNA]</scope>
    <source>
        <strain evidence="1 2">P10297</strain>
    </source>
</reference>
<protein>
    <submittedName>
        <fullName evidence="1">Uncharacterized protein</fullName>
    </submittedName>
</protein>
<sequence length="30" mass="3339">MNKSGRHAQVRHAVMEAGSTSLLKNLNIQF</sequence>
<evidence type="ECO:0000313" key="2">
    <source>
        <dbReference type="Proteomes" id="UP000018948"/>
    </source>
</evidence>
<evidence type="ECO:0000313" key="1">
    <source>
        <dbReference type="EMBL" id="ETP30129.1"/>
    </source>
</evidence>
<organism evidence="1 2">
    <name type="scientific">Phytophthora nicotianae P10297</name>
    <dbReference type="NCBI Taxonomy" id="1317064"/>
    <lineage>
        <taxon>Eukaryota</taxon>
        <taxon>Sar</taxon>
        <taxon>Stramenopiles</taxon>
        <taxon>Oomycota</taxon>
        <taxon>Peronosporomycetes</taxon>
        <taxon>Peronosporales</taxon>
        <taxon>Peronosporaceae</taxon>
        <taxon>Phytophthora</taxon>
    </lineage>
</organism>
<proteinExistence type="predicted"/>
<name>W2Y7G9_PHYNI</name>
<comment type="caution">
    <text evidence="1">The sequence shown here is derived from an EMBL/GenBank/DDBJ whole genome shotgun (WGS) entry which is preliminary data.</text>
</comment>
<gene>
    <name evidence="1" type="ORF">F442_20812</name>
</gene>
<dbReference type="Proteomes" id="UP000018948">
    <property type="component" value="Unassembled WGS sequence"/>
</dbReference>
<dbReference type="AlphaFoldDB" id="W2Y7G9"/>